<dbReference type="AlphaFoldDB" id="A0A1J7C7X0"/>
<name>A0A1J7C7X0_9ACTN</name>
<keyword evidence="2" id="KW-1185">Reference proteome</keyword>
<dbReference type="Proteomes" id="UP000243342">
    <property type="component" value="Unassembled WGS sequence"/>
</dbReference>
<comment type="caution">
    <text evidence="1">The sequence shown here is derived from an EMBL/GenBank/DDBJ whole genome shotgun (WGS) entry which is preliminary data.</text>
</comment>
<dbReference type="STRING" id="1428644.BIV57_10020"/>
<sequence length="65" mass="7297">MPHRQTASPRRYANPRRTTLVHAGPDLRIEPGALPEIHREVLPDATANPRRTVLDTLPEWRPAAG</sequence>
<dbReference type="EMBL" id="MLCF01000046">
    <property type="protein sequence ID" value="OIV37632.1"/>
    <property type="molecule type" value="Genomic_DNA"/>
</dbReference>
<dbReference type="RefSeq" id="WP_071656405.1">
    <property type="nucleotide sequence ID" value="NZ_MLCF01000046.1"/>
</dbReference>
<evidence type="ECO:0000313" key="1">
    <source>
        <dbReference type="EMBL" id="OIV37632.1"/>
    </source>
</evidence>
<accession>A0A1J7C7X0</accession>
<reference evidence="1 2" key="1">
    <citation type="submission" date="2016-10" db="EMBL/GenBank/DDBJ databases">
        <title>Genome sequence of Streptomyces gilvigriseus MUSC 26.</title>
        <authorList>
            <person name="Lee L.-H."/>
            <person name="Ser H.-L."/>
        </authorList>
    </citation>
    <scope>NUCLEOTIDE SEQUENCE [LARGE SCALE GENOMIC DNA]</scope>
    <source>
        <strain evidence="1 2">MUSC 26</strain>
    </source>
</reference>
<organism evidence="1 2">
    <name type="scientific">Mangrovactinospora gilvigrisea</name>
    <dbReference type="NCBI Taxonomy" id="1428644"/>
    <lineage>
        <taxon>Bacteria</taxon>
        <taxon>Bacillati</taxon>
        <taxon>Actinomycetota</taxon>
        <taxon>Actinomycetes</taxon>
        <taxon>Kitasatosporales</taxon>
        <taxon>Streptomycetaceae</taxon>
        <taxon>Mangrovactinospora</taxon>
    </lineage>
</organism>
<evidence type="ECO:0000313" key="2">
    <source>
        <dbReference type="Proteomes" id="UP000243342"/>
    </source>
</evidence>
<protein>
    <submittedName>
        <fullName evidence="1">Uncharacterized protein</fullName>
    </submittedName>
</protein>
<dbReference type="OrthoDB" id="3855241at2"/>
<gene>
    <name evidence="1" type="ORF">BIV57_10020</name>
</gene>
<proteinExistence type="predicted"/>